<dbReference type="InterPro" id="IPR000160">
    <property type="entry name" value="GGDEF_dom"/>
</dbReference>
<dbReference type="PANTHER" id="PTHR45138:SF24">
    <property type="entry name" value="DIGUANYLATE CYCLASE DGCC-RELATED"/>
    <property type="match status" value="1"/>
</dbReference>
<dbReference type="PANTHER" id="PTHR45138">
    <property type="entry name" value="REGULATORY COMPONENTS OF SENSORY TRANSDUCTION SYSTEM"/>
    <property type="match status" value="1"/>
</dbReference>
<dbReference type="SMART" id="SM00267">
    <property type="entry name" value="GGDEF"/>
    <property type="match status" value="1"/>
</dbReference>
<accession>A0A839E7K0</accession>
<gene>
    <name evidence="3" type="ORF">FHX42_004635</name>
</gene>
<evidence type="ECO:0000313" key="4">
    <source>
        <dbReference type="Proteomes" id="UP000569329"/>
    </source>
</evidence>
<keyword evidence="4" id="KW-1185">Reference proteome</keyword>
<dbReference type="GO" id="GO:0043709">
    <property type="term" value="P:cell adhesion involved in single-species biofilm formation"/>
    <property type="evidence" value="ECO:0007669"/>
    <property type="project" value="TreeGrafter"/>
</dbReference>
<dbReference type="GO" id="GO:0052621">
    <property type="term" value="F:diguanylate cyclase activity"/>
    <property type="evidence" value="ECO:0007669"/>
    <property type="project" value="TreeGrafter"/>
</dbReference>
<proteinExistence type="predicted"/>
<evidence type="ECO:0000256" key="1">
    <source>
        <dbReference type="SAM" id="MobiDB-lite"/>
    </source>
</evidence>
<dbReference type="InterPro" id="IPR050469">
    <property type="entry name" value="Diguanylate_Cyclase"/>
</dbReference>
<evidence type="ECO:0000259" key="2">
    <source>
        <dbReference type="PROSITE" id="PS50887"/>
    </source>
</evidence>
<dbReference type="Gene3D" id="3.30.70.270">
    <property type="match status" value="1"/>
</dbReference>
<name>A0A839E7K0_9PSEU</name>
<dbReference type="AlphaFoldDB" id="A0A839E7K0"/>
<dbReference type="PROSITE" id="PS50887">
    <property type="entry name" value="GGDEF"/>
    <property type="match status" value="1"/>
</dbReference>
<organism evidence="3 4">
    <name type="scientific">Halosaccharopolyspora lacisalsi</name>
    <dbReference type="NCBI Taxonomy" id="1000566"/>
    <lineage>
        <taxon>Bacteria</taxon>
        <taxon>Bacillati</taxon>
        <taxon>Actinomycetota</taxon>
        <taxon>Actinomycetes</taxon>
        <taxon>Pseudonocardiales</taxon>
        <taxon>Pseudonocardiaceae</taxon>
        <taxon>Halosaccharopolyspora</taxon>
    </lineage>
</organism>
<dbReference type="SUPFAM" id="SSF55073">
    <property type="entry name" value="Nucleotide cyclase"/>
    <property type="match status" value="1"/>
</dbReference>
<comment type="caution">
    <text evidence="3">The sequence shown here is derived from an EMBL/GenBank/DDBJ whole genome shotgun (WGS) entry which is preliminary data.</text>
</comment>
<dbReference type="InterPro" id="IPR043128">
    <property type="entry name" value="Rev_trsase/Diguanyl_cyclase"/>
</dbReference>
<reference evidence="3 4" key="1">
    <citation type="submission" date="2020-07" db="EMBL/GenBank/DDBJ databases">
        <title>Sequencing the genomes of 1000 actinobacteria strains.</title>
        <authorList>
            <person name="Klenk H.-P."/>
        </authorList>
    </citation>
    <scope>NUCLEOTIDE SEQUENCE [LARGE SCALE GENOMIC DNA]</scope>
    <source>
        <strain evidence="3 4">DSM 45975</strain>
    </source>
</reference>
<dbReference type="Proteomes" id="UP000569329">
    <property type="component" value="Unassembled WGS sequence"/>
</dbReference>
<dbReference type="EMBL" id="JACGWZ010000007">
    <property type="protein sequence ID" value="MBA8827251.1"/>
    <property type="molecule type" value="Genomic_DNA"/>
</dbReference>
<dbReference type="RefSeq" id="WP_182546419.1">
    <property type="nucleotide sequence ID" value="NZ_JACGWZ010000007.1"/>
</dbReference>
<feature type="compositionally biased region" description="Acidic residues" evidence="1">
    <location>
        <begin position="28"/>
        <end position="40"/>
    </location>
</feature>
<dbReference type="GO" id="GO:1902201">
    <property type="term" value="P:negative regulation of bacterial-type flagellum-dependent cell motility"/>
    <property type="evidence" value="ECO:0007669"/>
    <property type="project" value="TreeGrafter"/>
</dbReference>
<dbReference type="NCBIfam" id="TIGR00254">
    <property type="entry name" value="GGDEF"/>
    <property type="match status" value="1"/>
</dbReference>
<dbReference type="CDD" id="cd01949">
    <property type="entry name" value="GGDEF"/>
    <property type="match status" value="1"/>
</dbReference>
<evidence type="ECO:0000313" key="3">
    <source>
        <dbReference type="EMBL" id="MBA8827251.1"/>
    </source>
</evidence>
<feature type="region of interest" description="Disordered" evidence="1">
    <location>
        <begin position="1"/>
        <end position="42"/>
    </location>
</feature>
<protein>
    <submittedName>
        <fullName evidence="3">Diguanylate cyclase (GGDEF)-like protein</fullName>
    </submittedName>
</protein>
<feature type="domain" description="GGDEF" evidence="2">
    <location>
        <begin position="133"/>
        <end position="270"/>
    </location>
</feature>
<sequence length="293" mass="32243">MSGLRSGSAGPQSRCDEARMSWATVTPPDDEIAPEPDGDQESGMVELHESIAALLASRGQWQQAYRHLRSAVDLMSSDEPTHVPRQLRHEVDRLRREHAEAYEQSRRDSLTGSYNRRYLDERLEELAPGGSRDGLGIALVDLDWFKEVNDTYGHVLGDRVLRQVVELIQEVLPGGGFCARYGGEEFVLVLPGVGMTTALAACEAARARVESFTWLRMAPGLHVTVSVGLGYQRRATETVRPGSEQLILNADMLLYAAKRSGRNAVAYRSGGEVRLAGRPGQRNVLGASRDHGH</sequence>
<dbReference type="InterPro" id="IPR029787">
    <property type="entry name" value="Nucleotide_cyclase"/>
</dbReference>
<dbReference type="GO" id="GO:0005886">
    <property type="term" value="C:plasma membrane"/>
    <property type="evidence" value="ECO:0007669"/>
    <property type="project" value="TreeGrafter"/>
</dbReference>
<dbReference type="Pfam" id="PF00990">
    <property type="entry name" value="GGDEF"/>
    <property type="match status" value="1"/>
</dbReference>
<dbReference type="FunFam" id="3.30.70.270:FF:000001">
    <property type="entry name" value="Diguanylate cyclase domain protein"/>
    <property type="match status" value="1"/>
</dbReference>